<sequence>MAESRIVEISERCLTEVGVDGVAVAVLTDDAANRDLLHATSDDAARIDELQFTTGEGPCLRAFVRGEPELHANIQDDAASWPTFASELVGELGVNAVFAFPLLDGGAKLGVLEMYRRESRPLTAEQYAAAERAAAALGMAAVVELVSYASTLEKGTIEQHQGPFAPERADVNIAVGILSATLRVAPEEASARLRARAFAESKSISSLAHDIVHNRSSIDDDSRSA</sequence>
<dbReference type="Gene3D" id="3.30.450.40">
    <property type="match status" value="1"/>
</dbReference>
<evidence type="ECO:0000313" key="3">
    <source>
        <dbReference type="Proteomes" id="UP000077519"/>
    </source>
</evidence>
<dbReference type="Proteomes" id="UP000077519">
    <property type="component" value="Unassembled WGS sequence"/>
</dbReference>
<dbReference type="EMBL" id="LVHI01000012">
    <property type="protein sequence ID" value="OAK54811.1"/>
    <property type="molecule type" value="Genomic_DNA"/>
</dbReference>
<dbReference type="InterPro" id="IPR029016">
    <property type="entry name" value="GAF-like_dom_sf"/>
</dbReference>
<organism evidence="2 3">
    <name type="scientific">Rhodococcoides kyotonense</name>
    <dbReference type="NCBI Taxonomy" id="398843"/>
    <lineage>
        <taxon>Bacteria</taxon>
        <taxon>Bacillati</taxon>
        <taxon>Actinomycetota</taxon>
        <taxon>Actinomycetes</taxon>
        <taxon>Mycobacteriales</taxon>
        <taxon>Nocardiaceae</taxon>
        <taxon>Rhodococcoides</taxon>
    </lineage>
</organism>
<dbReference type="SUPFAM" id="SSF55781">
    <property type="entry name" value="GAF domain-like"/>
    <property type="match status" value="1"/>
</dbReference>
<dbReference type="InterPro" id="IPR003018">
    <property type="entry name" value="GAF"/>
</dbReference>
<feature type="domain" description="GAF" evidence="1">
    <location>
        <begin position="8"/>
        <end position="140"/>
    </location>
</feature>
<gene>
    <name evidence="2" type="ORF">A3K89_05710</name>
</gene>
<accession>A0A177YH92</accession>
<proteinExistence type="predicted"/>
<dbReference type="Pfam" id="PF13185">
    <property type="entry name" value="GAF_2"/>
    <property type="match status" value="1"/>
</dbReference>
<protein>
    <recommendedName>
        <fullName evidence="1">GAF domain-containing protein</fullName>
    </recommendedName>
</protein>
<reference evidence="2 3" key="1">
    <citation type="submission" date="2016-03" db="EMBL/GenBank/DDBJ databases">
        <title>Genome sequence of Rhodococcus kyotonensis KB10.</title>
        <authorList>
            <person name="Jeong H."/>
            <person name="Hong C.E."/>
            <person name="Jo S.H."/>
            <person name="Park J.M."/>
        </authorList>
    </citation>
    <scope>NUCLEOTIDE SEQUENCE [LARGE SCALE GENOMIC DNA]</scope>
    <source>
        <strain evidence="2 3">KB10</strain>
    </source>
</reference>
<dbReference type="AlphaFoldDB" id="A0A177YH92"/>
<name>A0A177YH92_9NOCA</name>
<evidence type="ECO:0000313" key="2">
    <source>
        <dbReference type="EMBL" id="OAK54811.1"/>
    </source>
</evidence>
<keyword evidence="3" id="KW-1185">Reference proteome</keyword>
<comment type="caution">
    <text evidence="2">The sequence shown here is derived from an EMBL/GenBank/DDBJ whole genome shotgun (WGS) entry which is preliminary data.</text>
</comment>
<evidence type="ECO:0000259" key="1">
    <source>
        <dbReference type="Pfam" id="PF13185"/>
    </source>
</evidence>